<dbReference type="Gene3D" id="3.40.1440.10">
    <property type="entry name" value="GIY-YIG endonuclease"/>
    <property type="match status" value="1"/>
</dbReference>
<feature type="domain" description="GIY-YIG" evidence="2">
    <location>
        <begin position="11"/>
        <end position="86"/>
    </location>
</feature>
<dbReference type="SUPFAM" id="SSF82771">
    <property type="entry name" value="GIY-YIG endonuclease"/>
    <property type="match status" value="1"/>
</dbReference>
<reference evidence="3" key="1">
    <citation type="submission" date="2020-12" db="EMBL/GenBank/DDBJ databases">
        <title>Genome sequencing of genetic groups of Flavobacterium columnare.</title>
        <authorList>
            <person name="Waldbieser G.C."/>
            <person name="Griffin M.J."/>
            <person name="LaFrentz B.R."/>
        </authorList>
    </citation>
    <scope>NUCLEOTIDE SEQUENCE</scope>
    <source>
        <strain evidence="3">90-106</strain>
    </source>
</reference>
<name>A0A8G0KW35_9FLAO</name>
<comment type="similarity">
    <text evidence="1">Belongs to the UPF0213 family.</text>
</comment>
<organism evidence="3">
    <name type="scientific">Flavobacterium columnare</name>
    <dbReference type="NCBI Taxonomy" id="996"/>
    <lineage>
        <taxon>Bacteria</taxon>
        <taxon>Pseudomonadati</taxon>
        <taxon>Bacteroidota</taxon>
        <taxon>Flavobacteriia</taxon>
        <taxon>Flavobacteriales</taxon>
        <taxon>Flavobacteriaceae</taxon>
        <taxon>Flavobacterium</taxon>
    </lineage>
</organism>
<sequence length="94" mass="11081">MDPPAGRQEHELYYTYVLLCNDGSYYKGFTKNLDQRYQQHLSGNGAEHTKKHKPVKLVYYETFNTERQAIEREKYFKTGSGREWLASKIKSLEA</sequence>
<dbReference type="InterPro" id="IPR050190">
    <property type="entry name" value="UPF0213_domain"/>
</dbReference>
<dbReference type="AlphaFoldDB" id="A0A8G0KW35"/>
<evidence type="ECO:0000313" key="3">
    <source>
        <dbReference type="EMBL" id="QYS90088.1"/>
    </source>
</evidence>
<dbReference type="Proteomes" id="UP000824721">
    <property type="component" value="Chromosome"/>
</dbReference>
<dbReference type="EMBL" id="CP067378">
    <property type="protein sequence ID" value="QYS90088.1"/>
    <property type="molecule type" value="Genomic_DNA"/>
</dbReference>
<dbReference type="KEGG" id="fdv:JJC05_01465"/>
<dbReference type="Pfam" id="PF01541">
    <property type="entry name" value="GIY-YIG"/>
    <property type="match status" value="1"/>
</dbReference>
<proteinExistence type="inferred from homology"/>
<evidence type="ECO:0000259" key="2">
    <source>
        <dbReference type="PROSITE" id="PS50164"/>
    </source>
</evidence>
<dbReference type="InterPro" id="IPR035901">
    <property type="entry name" value="GIY-YIG_endonuc_sf"/>
</dbReference>
<dbReference type="CDD" id="cd10456">
    <property type="entry name" value="GIY-YIG_UPF0213"/>
    <property type="match status" value="1"/>
</dbReference>
<dbReference type="PROSITE" id="PS50164">
    <property type="entry name" value="GIY_YIG"/>
    <property type="match status" value="1"/>
</dbReference>
<dbReference type="PANTHER" id="PTHR34477:SF1">
    <property type="entry name" value="UPF0213 PROTEIN YHBQ"/>
    <property type="match status" value="1"/>
</dbReference>
<gene>
    <name evidence="3" type="ORF">JJC05_01465</name>
</gene>
<dbReference type="InterPro" id="IPR000305">
    <property type="entry name" value="GIY-YIG_endonuc"/>
</dbReference>
<protein>
    <submittedName>
        <fullName evidence="3">GIY-YIG nuclease family protein</fullName>
    </submittedName>
</protein>
<accession>A0A8G0KW35</accession>
<evidence type="ECO:0000256" key="1">
    <source>
        <dbReference type="ARBA" id="ARBA00007435"/>
    </source>
</evidence>
<dbReference type="PANTHER" id="PTHR34477">
    <property type="entry name" value="UPF0213 PROTEIN YHBQ"/>
    <property type="match status" value="1"/>
</dbReference>